<dbReference type="PANTHER" id="PTHR11920">
    <property type="entry name" value="GUANYLYL CYCLASE"/>
    <property type="match status" value="1"/>
</dbReference>
<dbReference type="GO" id="GO:0005886">
    <property type="term" value="C:plasma membrane"/>
    <property type="evidence" value="ECO:0007669"/>
    <property type="project" value="TreeGrafter"/>
</dbReference>
<dbReference type="GO" id="GO:0001653">
    <property type="term" value="F:peptide receptor activity"/>
    <property type="evidence" value="ECO:0007669"/>
    <property type="project" value="TreeGrafter"/>
</dbReference>
<dbReference type="InterPro" id="IPR013587">
    <property type="entry name" value="Nitrate/nitrite_sensing"/>
</dbReference>
<keyword evidence="8" id="KW-0732">Signal</keyword>
<evidence type="ECO:0000256" key="7">
    <source>
        <dbReference type="SAM" id="Phobius"/>
    </source>
</evidence>
<protein>
    <recommendedName>
        <fullName evidence="9">Guanylate cyclase domain-containing protein</fullName>
    </recommendedName>
</protein>
<dbReference type="GO" id="GO:0004016">
    <property type="term" value="F:adenylate cyclase activity"/>
    <property type="evidence" value="ECO:0007669"/>
    <property type="project" value="TreeGrafter"/>
</dbReference>
<feature type="transmembrane region" description="Helical" evidence="7">
    <location>
        <begin position="303"/>
        <end position="324"/>
    </location>
</feature>
<dbReference type="Gene3D" id="3.30.70.1230">
    <property type="entry name" value="Nucleotide cyclase"/>
    <property type="match status" value="1"/>
</dbReference>
<evidence type="ECO:0000313" key="10">
    <source>
        <dbReference type="EMBL" id="KAK2157946.1"/>
    </source>
</evidence>
<reference evidence="10" key="1">
    <citation type="journal article" date="2023" name="Mol. Biol. Evol.">
        <title>Third-Generation Sequencing Reveals the Adaptive Role of the Epigenome in Three Deep-Sea Polychaetes.</title>
        <authorList>
            <person name="Perez M."/>
            <person name="Aroh O."/>
            <person name="Sun Y."/>
            <person name="Lan Y."/>
            <person name="Juniper S.K."/>
            <person name="Young C.R."/>
            <person name="Angers B."/>
            <person name="Qian P.Y."/>
        </authorList>
    </citation>
    <scope>NUCLEOTIDE SEQUENCE</scope>
    <source>
        <strain evidence="10">R07B-5</strain>
    </source>
</reference>
<keyword evidence="6" id="KW-0456">Lyase</keyword>
<dbReference type="SUPFAM" id="SSF55073">
    <property type="entry name" value="Nucleotide cyclase"/>
    <property type="match status" value="1"/>
</dbReference>
<keyword evidence="2 7" id="KW-0812">Transmembrane</keyword>
<feature type="signal peptide" evidence="8">
    <location>
        <begin position="1"/>
        <end position="20"/>
    </location>
</feature>
<dbReference type="Proteomes" id="UP001209878">
    <property type="component" value="Unassembled WGS sequence"/>
</dbReference>
<evidence type="ECO:0000256" key="2">
    <source>
        <dbReference type="ARBA" id="ARBA00022692"/>
    </source>
</evidence>
<dbReference type="InterPro" id="IPR050401">
    <property type="entry name" value="Cyclic_nucleotide_synthase"/>
</dbReference>
<evidence type="ECO:0000256" key="5">
    <source>
        <dbReference type="ARBA" id="ARBA00023136"/>
    </source>
</evidence>
<comment type="subcellular location">
    <subcellularLocation>
        <location evidence="1">Membrane</location>
    </subcellularLocation>
</comment>
<evidence type="ECO:0000256" key="4">
    <source>
        <dbReference type="ARBA" id="ARBA00022989"/>
    </source>
</evidence>
<evidence type="ECO:0000313" key="11">
    <source>
        <dbReference type="Proteomes" id="UP001209878"/>
    </source>
</evidence>
<keyword evidence="11" id="KW-1185">Reference proteome</keyword>
<evidence type="ECO:0000256" key="8">
    <source>
        <dbReference type="SAM" id="SignalP"/>
    </source>
</evidence>
<organism evidence="10 11">
    <name type="scientific">Ridgeia piscesae</name>
    <name type="common">Tubeworm</name>
    <dbReference type="NCBI Taxonomy" id="27915"/>
    <lineage>
        <taxon>Eukaryota</taxon>
        <taxon>Metazoa</taxon>
        <taxon>Spiralia</taxon>
        <taxon>Lophotrochozoa</taxon>
        <taxon>Annelida</taxon>
        <taxon>Polychaeta</taxon>
        <taxon>Sedentaria</taxon>
        <taxon>Canalipalpata</taxon>
        <taxon>Sabellida</taxon>
        <taxon>Siboglinidae</taxon>
        <taxon>Ridgeia</taxon>
    </lineage>
</organism>
<dbReference type="GO" id="GO:0007168">
    <property type="term" value="P:receptor guanylyl cyclase signaling pathway"/>
    <property type="evidence" value="ECO:0007669"/>
    <property type="project" value="TreeGrafter"/>
</dbReference>
<feature type="domain" description="Guanylate cyclase" evidence="9">
    <location>
        <begin position="383"/>
        <end position="513"/>
    </location>
</feature>
<keyword evidence="4 7" id="KW-1133">Transmembrane helix</keyword>
<evidence type="ECO:0000256" key="1">
    <source>
        <dbReference type="ARBA" id="ARBA00004370"/>
    </source>
</evidence>
<evidence type="ECO:0000256" key="3">
    <source>
        <dbReference type="ARBA" id="ARBA00022741"/>
    </source>
</evidence>
<proteinExistence type="predicted"/>
<dbReference type="InterPro" id="IPR001054">
    <property type="entry name" value="A/G_cyclase"/>
</dbReference>
<name>A0AAD9N7K0_RIDPI</name>
<evidence type="ECO:0000259" key="9">
    <source>
        <dbReference type="PROSITE" id="PS50125"/>
    </source>
</evidence>
<dbReference type="EMBL" id="JAODUO010001836">
    <property type="protein sequence ID" value="KAK2157946.1"/>
    <property type="molecule type" value="Genomic_DNA"/>
</dbReference>
<feature type="chain" id="PRO_5042071888" description="Guanylate cyclase domain-containing protein" evidence="8">
    <location>
        <begin position="21"/>
        <end position="553"/>
    </location>
</feature>
<dbReference type="FunFam" id="3.30.70.1230:FF:000030">
    <property type="entry name" value="Si:ch211-215j19.12"/>
    <property type="match status" value="1"/>
</dbReference>
<dbReference type="GO" id="GO:0035556">
    <property type="term" value="P:intracellular signal transduction"/>
    <property type="evidence" value="ECO:0007669"/>
    <property type="project" value="InterPro"/>
</dbReference>
<evidence type="ECO:0000256" key="6">
    <source>
        <dbReference type="ARBA" id="ARBA00023239"/>
    </source>
</evidence>
<sequence>MALAVVPILALVALASSALAKSVRQFDMVKAATVQIESAIDTVQLVSEIQVERGITAMFLISPDESTQKFAARKLEVARADVDAHFRQLPSWRVIHVKSREFSTTQSLKFYMEAYRKLIAKKVESMNETIEFFTRIVMAILDTINMDIEMPTQTDLWMEFVAIRAVLRMLDSLGVQRALGSSFLVACEMSDDNRKWFNTLEAQVGFHMAQLFHYHENTTAMRDITDGHIASLSVLNAQTTGLYMAEFLQGCANESTSTRLEKSVNFFDNVTDNMRVISAFRSRIILDIVTTLANENESYRLQLVIYSLLLVGVVIVCGLISTFVHKMSQQIHKSALVLVIKNAQVEAERLRAQALLHEMLPASVADTLKTGGKVEPQYFPGVTICFSDIDGFADISAYSTPIQIVDLLNDVYSEFDATIGRFDVYKVETVGDAYMVASGLPVPNGERHSSEIASMSLELLQITSCLRVPHLAGRALSLRVGIHSGDCVAGVVGMKMPRFCLFGDTVNTASRMQSRGEGRFLVTRMTSPRAITSVTSYVTIVCMLCHLRLKLAS</sequence>
<keyword evidence="3" id="KW-0547">Nucleotide-binding</keyword>
<keyword evidence="5 7" id="KW-0472">Membrane</keyword>
<dbReference type="GO" id="GO:0004383">
    <property type="term" value="F:guanylate cyclase activity"/>
    <property type="evidence" value="ECO:0007669"/>
    <property type="project" value="TreeGrafter"/>
</dbReference>
<dbReference type="GO" id="GO:0000166">
    <property type="term" value="F:nucleotide binding"/>
    <property type="evidence" value="ECO:0007669"/>
    <property type="project" value="UniProtKB-KW"/>
</dbReference>
<dbReference type="Gene3D" id="6.10.250.780">
    <property type="match status" value="1"/>
</dbReference>
<dbReference type="Pfam" id="PF08376">
    <property type="entry name" value="NIT"/>
    <property type="match status" value="1"/>
</dbReference>
<gene>
    <name evidence="10" type="ORF">NP493_1838g00001</name>
</gene>
<dbReference type="AlphaFoldDB" id="A0AAD9N7K0"/>
<dbReference type="Pfam" id="PF00211">
    <property type="entry name" value="Guanylate_cyc"/>
    <property type="match status" value="1"/>
</dbReference>
<dbReference type="CDD" id="cd07302">
    <property type="entry name" value="CHD"/>
    <property type="match status" value="1"/>
</dbReference>
<accession>A0AAD9N7K0</accession>
<dbReference type="InterPro" id="IPR029787">
    <property type="entry name" value="Nucleotide_cyclase"/>
</dbReference>
<dbReference type="PROSITE" id="PS50125">
    <property type="entry name" value="GUANYLATE_CYCLASE_2"/>
    <property type="match status" value="1"/>
</dbReference>
<comment type="caution">
    <text evidence="10">The sequence shown here is derived from an EMBL/GenBank/DDBJ whole genome shotgun (WGS) entry which is preliminary data.</text>
</comment>
<dbReference type="PANTHER" id="PTHR11920:SF501">
    <property type="entry name" value="GUANYLATE CYCLASE 32E"/>
    <property type="match status" value="1"/>
</dbReference>
<dbReference type="SMART" id="SM00044">
    <property type="entry name" value="CYCc"/>
    <property type="match status" value="1"/>
</dbReference>